<evidence type="ECO:0000313" key="1">
    <source>
        <dbReference type="EMBL" id="EIY24897.1"/>
    </source>
</evidence>
<keyword evidence="2" id="KW-1185">Reference proteome</keyword>
<protein>
    <submittedName>
        <fullName evidence="1">Uncharacterized protein</fullName>
    </submittedName>
</protein>
<dbReference type="Proteomes" id="UP000005974">
    <property type="component" value="Unassembled WGS sequence"/>
</dbReference>
<dbReference type="AlphaFoldDB" id="I8VHT6"/>
<sequence>MRIIVVYFVNVTCTYSSILVKWVSFISGYTNISILVFL</sequence>
<reference evidence="1 2" key="1">
    <citation type="submission" date="2012-02" db="EMBL/GenBank/DDBJ databases">
        <title>The Genome Sequence of Bacteroides dorei CL02T12C06.</title>
        <authorList>
            <consortium name="The Broad Institute Genome Sequencing Platform"/>
            <person name="Earl A."/>
            <person name="Ward D."/>
            <person name="Feldgarden M."/>
            <person name="Gevers D."/>
            <person name="Zitomersky N.L."/>
            <person name="Coyne M.J."/>
            <person name="Comstock L.E."/>
            <person name="Young S.K."/>
            <person name="Zeng Q."/>
            <person name="Gargeya S."/>
            <person name="Fitzgerald M."/>
            <person name="Haas B."/>
            <person name="Abouelleil A."/>
            <person name="Alvarado L."/>
            <person name="Arachchi H.M."/>
            <person name="Berlin A."/>
            <person name="Chapman S.B."/>
            <person name="Gearin G."/>
            <person name="Goldberg J."/>
            <person name="Griggs A."/>
            <person name="Gujja S."/>
            <person name="Hansen M."/>
            <person name="Heiman D."/>
            <person name="Howarth C."/>
            <person name="Larimer J."/>
            <person name="Lui A."/>
            <person name="MacDonald P.J.P."/>
            <person name="McCowen C."/>
            <person name="Montmayeur A."/>
            <person name="Murphy C."/>
            <person name="Neiman D."/>
            <person name="Pearson M."/>
            <person name="Priest M."/>
            <person name="Roberts A."/>
            <person name="Saif S."/>
            <person name="Shea T."/>
            <person name="Sisk P."/>
            <person name="Stolte C."/>
            <person name="Sykes S."/>
            <person name="Wortman J."/>
            <person name="Nusbaum C."/>
            <person name="Birren B."/>
        </authorList>
    </citation>
    <scope>NUCLEOTIDE SEQUENCE [LARGE SCALE GENOMIC DNA]</scope>
    <source>
        <strain evidence="1 2">CL02T12C06</strain>
    </source>
</reference>
<comment type="caution">
    <text evidence="1">The sequence shown here is derived from an EMBL/GenBank/DDBJ whole genome shotgun (WGS) entry which is preliminary data.</text>
</comment>
<dbReference type="EMBL" id="AGXJ01000100">
    <property type="protein sequence ID" value="EIY24897.1"/>
    <property type="molecule type" value="Genomic_DNA"/>
</dbReference>
<name>I8VHT6_9BACT</name>
<dbReference type="HOGENOM" id="CLU_214737_0_0_10"/>
<proteinExistence type="predicted"/>
<accession>I8VHT6</accession>
<evidence type="ECO:0000313" key="2">
    <source>
        <dbReference type="Proteomes" id="UP000005974"/>
    </source>
</evidence>
<organism evidence="1 2">
    <name type="scientific">Phocaeicola dorei CL02T12C06</name>
    <dbReference type="NCBI Taxonomy" id="997876"/>
    <lineage>
        <taxon>Bacteria</taxon>
        <taxon>Pseudomonadati</taxon>
        <taxon>Bacteroidota</taxon>
        <taxon>Bacteroidia</taxon>
        <taxon>Bacteroidales</taxon>
        <taxon>Bacteroidaceae</taxon>
        <taxon>Phocaeicola</taxon>
    </lineage>
</organism>
<gene>
    <name evidence="1" type="ORF">HMPREF1064_05117</name>
</gene>